<dbReference type="EMBL" id="JBBPBN010000024">
    <property type="protein sequence ID" value="KAK9009347.1"/>
    <property type="molecule type" value="Genomic_DNA"/>
</dbReference>
<comment type="caution">
    <text evidence="2">The sequence shown here is derived from an EMBL/GenBank/DDBJ whole genome shotgun (WGS) entry which is preliminary data.</text>
</comment>
<keyword evidence="3" id="KW-1185">Reference proteome</keyword>
<reference evidence="2 3" key="1">
    <citation type="journal article" date="2024" name="G3 (Bethesda)">
        <title>Genome assembly of Hibiscus sabdariffa L. provides insights into metabolisms of medicinal natural products.</title>
        <authorList>
            <person name="Kim T."/>
        </authorList>
    </citation>
    <scope>NUCLEOTIDE SEQUENCE [LARGE SCALE GENOMIC DNA]</scope>
    <source>
        <strain evidence="2">TK-2024</strain>
        <tissue evidence="2">Old leaves</tissue>
    </source>
</reference>
<dbReference type="Proteomes" id="UP001396334">
    <property type="component" value="Unassembled WGS sequence"/>
</dbReference>
<accession>A0ABR2R8U8</accession>
<feature type="compositionally biased region" description="Polar residues" evidence="1">
    <location>
        <begin position="179"/>
        <end position="197"/>
    </location>
</feature>
<evidence type="ECO:0000313" key="3">
    <source>
        <dbReference type="Proteomes" id="UP001396334"/>
    </source>
</evidence>
<organism evidence="2 3">
    <name type="scientific">Hibiscus sabdariffa</name>
    <name type="common">roselle</name>
    <dbReference type="NCBI Taxonomy" id="183260"/>
    <lineage>
        <taxon>Eukaryota</taxon>
        <taxon>Viridiplantae</taxon>
        <taxon>Streptophyta</taxon>
        <taxon>Embryophyta</taxon>
        <taxon>Tracheophyta</taxon>
        <taxon>Spermatophyta</taxon>
        <taxon>Magnoliopsida</taxon>
        <taxon>eudicotyledons</taxon>
        <taxon>Gunneridae</taxon>
        <taxon>Pentapetalae</taxon>
        <taxon>rosids</taxon>
        <taxon>malvids</taxon>
        <taxon>Malvales</taxon>
        <taxon>Malvaceae</taxon>
        <taxon>Malvoideae</taxon>
        <taxon>Hibiscus</taxon>
    </lineage>
</organism>
<feature type="region of interest" description="Disordered" evidence="1">
    <location>
        <begin position="123"/>
        <end position="146"/>
    </location>
</feature>
<protein>
    <submittedName>
        <fullName evidence="2">Uncharacterized protein</fullName>
    </submittedName>
</protein>
<feature type="region of interest" description="Disordered" evidence="1">
    <location>
        <begin position="178"/>
        <end position="197"/>
    </location>
</feature>
<evidence type="ECO:0000313" key="2">
    <source>
        <dbReference type="EMBL" id="KAK9009347.1"/>
    </source>
</evidence>
<proteinExistence type="predicted"/>
<sequence>MVPQLSEKALTIPRVVAESTAPLFGLANGRPPDITIPIQFLISLEREDHPINEEDQQVSKKSMGEGDEVMDVGGGGFNGLTKESVVLNGDDVMVCDGVALEGGGELVKSDPIDKFGPWMQATSRRARKGSTDKTLQNSGYKHRGAAMSVPTSGKFSALENLDKELEYFQEPVVEADGTGMSSEAVTNSRNSSGDANISTTHISSVRVVAPETHTGDSHVEILHGSSSGEKELNVAEHVALERVEVASSEKVVQARVSLDPKAHMTVRVLDSGKEKVQASVLKVDRQGKRILYFF</sequence>
<gene>
    <name evidence="2" type="ORF">V6N11_035887</name>
</gene>
<name>A0ABR2R8U8_9ROSI</name>
<evidence type="ECO:0000256" key="1">
    <source>
        <dbReference type="SAM" id="MobiDB-lite"/>
    </source>
</evidence>